<dbReference type="GeneID" id="85328246"/>
<gene>
    <name evidence="2" type="ORF">B0T26DRAFT_748553</name>
</gene>
<dbReference type="AlphaFoldDB" id="A0AA40B678"/>
<sequence length="202" mass="22622">MAFRKLPMLTKNAISATALPRENSAREAAAVSLKAGSFYPTAIHLLDRAPPDPEASHQIEPSFENTVITVALNHNMTLWLLCYYDQELCNPQDSPVPKRPVPAPFFRGEDRLRIDRMCYVVLVDAIGADLSKTAERFYPAIIESRVLLDVGVLFVEHAQMDSWQAERTYGTSRAGSHLLDRTQAPPNYRDDGHQVPLDDGME</sequence>
<evidence type="ECO:0000313" key="3">
    <source>
        <dbReference type="Proteomes" id="UP001172101"/>
    </source>
</evidence>
<organism evidence="2 3">
    <name type="scientific">Lasiosphaeria miniovina</name>
    <dbReference type="NCBI Taxonomy" id="1954250"/>
    <lineage>
        <taxon>Eukaryota</taxon>
        <taxon>Fungi</taxon>
        <taxon>Dikarya</taxon>
        <taxon>Ascomycota</taxon>
        <taxon>Pezizomycotina</taxon>
        <taxon>Sordariomycetes</taxon>
        <taxon>Sordariomycetidae</taxon>
        <taxon>Sordariales</taxon>
        <taxon>Lasiosphaeriaceae</taxon>
        <taxon>Lasiosphaeria</taxon>
    </lineage>
</organism>
<protein>
    <submittedName>
        <fullName evidence="2">Uncharacterized protein</fullName>
    </submittedName>
</protein>
<comment type="caution">
    <text evidence="2">The sequence shown here is derived from an EMBL/GenBank/DDBJ whole genome shotgun (WGS) entry which is preliminary data.</text>
</comment>
<keyword evidence="3" id="KW-1185">Reference proteome</keyword>
<accession>A0AA40B678</accession>
<dbReference type="Proteomes" id="UP001172101">
    <property type="component" value="Unassembled WGS sequence"/>
</dbReference>
<feature type="region of interest" description="Disordered" evidence="1">
    <location>
        <begin position="174"/>
        <end position="202"/>
    </location>
</feature>
<evidence type="ECO:0000313" key="2">
    <source>
        <dbReference type="EMBL" id="KAK0728319.1"/>
    </source>
</evidence>
<dbReference type="EMBL" id="JAUIRO010000002">
    <property type="protein sequence ID" value="KAK0728319.1"/>
    <property type="molecule type" value="Genomic_DNA"/>
</dbReference>
<reference evidence="2" key="1">
    <citation type="submission" date="2023-06" db="EMBL/GenBank/DDBJ databases">
        <title>Genome-scale phylogeny and comparative genomics of the fungal order Sordariales.</title>
        <authorList>
            <consortium name="Lawrence Berkeley National Laboratory"/>
            <person name="Hensen N."/>
            <person name="Bonometti L."/>
            <person name="Westerberg I."/>
            <person name="Brannstrom I.O."/>
            <person name="Guillou S."/>
            <person name="Cros-Aarteil S."/>
            <person name="Calhoun S."/>
            <person name="Haridas S."/>
            <person name="Kuo A."/>
            <person name="Mondo S."/>
            <person name="Pangilinan J."/>
            <person name="Riley R."/>
            <person name="LaButti K."/>
            <person name="Andreopoulos B."/>
            <person name="Lipzen A."/>
            <person name="Chen C."/>
            <person name="Yanf M."/>
            <person name="Daum C."/>
            <person name="Ng V."/>
            <person name="Clum A."/>
            <person name="Steindorff A."/>
            <person name="Ohm R."/>
            <person name="Martin F."/>
            <person name="Silar P."/>
            <person name="Natvig D."/>
            <person name="Lalanne C."/>
            <person name="Gautier V."/>
            <person name="Ament-velasquez S.L."/>
            <person name="Kruys A."/>
            <person name="Hutchinson M.I."/>
            <person name="Powell A.J."/>
            <person name="Barry K."/>
            <person name="Miller A.N."/>
            <person name="Grigoriev I.V."/>
            <person name="Debuchy R."/>
            <person name="Gladieux P."/>
            <person name="Thoren M.H."/>
            <person name="Johannesson H."/>
        </authorList>
    </citation>
    <scope>NUCLEOTIDE SEQUENCE</scope>
    <source>
        <strain evidence="2">SMH2392-1A</strain>
    </source>
</reference>
<dbReference type="RefSeq" id="XP_060301174.1">
    <property type="nucleotide sequence ID" value="XM_060444976.1"/>
</dbReference>
<proteinExistence type="predicted"/>
<name>A0AA40B678_9PEZI</name>
<evidence type="ECO:0000256" key="1">
    <source>
        <dbReference type="SAM" id="MobiDB-lite"/>
    </source>
</evidence>